<accession>R0F7A1</accession>
<protein>
    <submittedName>
        <fullName evidence="1">Uncharacterized protein</fullName>
    </submittedName>
</protein>
<dbReference type="EMBL" id="KB870811">
    <property type="protein sequence ID" value="EOA17762.1"/>
    <property type="molecule type" value="Genomic_DNA"/>
</dbReference>
<organism evidence="1 2">
    <name type="scientific">Capsella rubella</name>
    <dbReference type="NCBI Taxonomy" id="81985"/>
    <lineage>
        <taxon>Eukaryota</taxon>
        <taxon>Viridiplantae</taxon>
        <taxon>Streptophyta</taxon>
        <taxon>Embryophyta</taxon>
        <taxon>Tracheophyta</taxon>
        <taxon>Spermatophyta</taxon>
        <taxon>Magnoliopsida</taxon>
        <taxon>eudicotyledons</taxon>
        <taxon>Gunneridae</taxon>
        <taxon>Pentapetalae</taxon>
        <taxon>rosids</taxon>
        <taxon>malvids</taxon>
        <taxon>Brassicales</taxon>
        <taxon>Brassicaceae</taxon>
        <taxon>Camelineae</taxon>
        <taxon>Capsella</taxon>
    </lineage>
</organism>
<dbReference type="PANTHER" id="PTHR34222:SF33">
    <property type="entry name" value="RETROTRANSPOSON GAG DOMAIN-CONTAINING PROTEIN"/>
    <property type="match status" value="1"/>
</dbReference>
<evidence type="ECO:0000313" key="1">
    <source>
        <dbReference type="EMBL" id="EOA17762.1"/>
    </source>
</evidence>
<dbReference type="Proteomes" id="UP000029121">
    <property type="component" value="Unassembled WGS sequence"/>
</dbReference>
<keyword evidence="2" id="KW-1185">Reference proteome</keyword>
<dbReference type="PANTHER" id="PTHR34222">
    <property type="entry name" value="GAG_PRE-INTEGRS DOMAIN-CONTAINING PROTEIN"/>
    <property type="match status" value="1"/>
</dbReference>
<gene>
    <name evidence="1" type="ORF">CARUB_v10006150mg</name>
</gene>
<proteinExistence type="predicted"/>
<reference evidence="2" key="1">
    <citation type="journal article" date="2013" name="Nat. Genet.">
        <title>The Capsella rubella genome and the genomic consequences of rapid mating system evolution.</title>
        <authorList>
            <person name="Slotte T."/>
            <person name="Hazzouri K.M."/>
            <person name="Agren J.A."/>
            <person name="Koenig D."/>
            <person name="Maumus F."/>
            <person name="Guo Y.L."/>
            <person name="Steige K."/>
            <person name="Platts A.E."/>
            <person name="Escobar J.S."/>
            <person name="Newman L.K."/>
            <person name="Wang W."/>
            <person name="Mandakova T."/>
            <person name="Vello E."/>
            <person name="Smith L.M."/>
            <person name="Henz S.R."/>
            <person name="Steffen J."/>
            <person name="Takuno S."/>
            <person name="Brandvain Y."/>
            <person name="Coop G."/>
            <person name="Andolfatto P."/>
            <person name="Hu T.T."/>
            <person name="Blanchette M."/>
            <person name="Clark R.M."/>
            <person name="Quesneville H."/>
            <person name="Nordborg M."/>
            <person name="Gaut B.S."/>
            <person name="Lysak M.A."/>
            <person name="Jenkins J."/>
            <person name="Grimwood J."/>
            <person name="Chapman J."/>
            <person name="Prochnik S."/>
            <person name="Shu S."/>
            <person name="Rokhsar D."/>
            <person name="Schmutz J."/>
            <person name="Weigel D."/>
            <person name="Wright S.I."/>
        </authorList>
    </citation>
    <scope>NUCLEOTIDE SEQUENCE [LARGE SCALE GENOMIC DNA]</scope>
    <source>
        <strain evidence="2">cv. Monte Gargano</strain>
    </source>
</reference>
<name>R0F7A1_9BRAS</name>
<dbReference type="AlphaFoldDB" id="R0F7A1"/>
<evidence type="ECO:0000313" key="2">
    <source>
        <dbReference type="Proteomes" id="UP000029121"/>
    </source>
</evidence>
<sequence length="80" mass="9402">MELSEYDPVPECNCSGCNCEGTKRAKEAREKEQRYEFLMGLNSDFDLMMTTIMLKTPPPSLYQAYNMVKQTESSMKRYRR</sequence>